<dbReference type="AlphaFoldDB" id="E6MK20"/>
<dbReference type="InterPro" id="IPR036105">
    <property type="entry name" value="DiNase_FeMo-co_biosyn_sf"/>
</dbReference>
<dbReference type="Gene3D" id="3.30.420.130">
    <property type="entry name" value="Dinitrogenase iron-molybdenum cofactor biosynthesis domain"/>
    <property type="match status" value="1"/>
</dbReference>
<reference evidence="4 5" key="1">
    <citation type="submission" date="2010-12" db="EMBL/GenBank/DDBJ databases">
        <authorList>
            <person name="Muzny D."/>
            <person name="Qin X."/>
            <person name="Deng J."/>
            <person name="Jiang H."/>
            <person name="Liu Y."/>
            <person name="Qu J."/>
            <person name="Song X.-Z."/>
            <person name="Zhang L."/>
            <person name="Thornton R."/>
            <person name="Coyle M."/>
            <person name="Francisco L."/>
            <person name="Jackson L."/>
            <person name="Javaid M."/>
            <person name="Korchina V."/>
            <person name="Kovar C."/>
            <person name="Mata R."/>
            <person name="Mathew T."/>
            <person name="Ngo R."/>
            <person name="Nguyen L."/>
            <person name="Nguyen N."/>
            <person name="Okwuonu G."/>
            <person name="Ongeri F."/>
            <person name="Pham C."/>
            <person name="Simmons D."/>
            <person name="Wilczek-Boney K."/>
            <person name="Hale W."/>
            <person name="Jakkamsetti A."/>
            <person name="Pham P."/>
            <person name="Ruth R."/>
            <person name="San Lucas F."/>
            <person name="Warren J."/>
            <person name="Zhang J."/>
            <person name="Zhao Z."/>
            <person name="Zhou C."/>
            <person name="Zhu D."/>
            <person name="Lee S."/>
            <person name="Bess C."/>
            <person name="Blankenburg K."/>
            <person name="Forbes L."/>
            <person name="Fu Q."/>
            <person name="Gubbala S."/>
            <person name="Hirani K."/>
            <person name="Jayaseelan J.C."/>
            <person name="Lara F."/>
            <person name="Munidasa M."/>
            <person name="Palculict T."/>
            <person name="Patil S."/>
            <person name="Pu L.-L."/>
            <person name="Saada N."/>
            <person name="Tang L."/>
            <person name="Weissenberger G."/>
            <person name="Zhu Y."/>
            <person name="Hemphill L."/>
            <person name="Shang Y."/>
            <person name="Youmans B."/>
            <person name="Ayvaz T."/>
            <person name="Ross M."/>
            <person name="Santibanez J."/>
            <person name="Aqrawi P."/>
            <person name="Gross S."/>
            <person name="Joshi V."/>
            <person name="Fowler G."/>
            <person name="Nazareth L."/>
            <person name="Reid J."/>
            <person name="Worley K."/>
            <person name="Petrosino J."/>
            <person name="Highlander S."/>
            <person name="Gibbs R."/>
        </authorList>
    </citation>
    <scope>NUCLEOTIDE SEQUENCE [LARGE SCALE GENOMIC DNA]</scope>
    <source>
        <strain evidence="4 5">ATCC 23263</strain>
    </source>
</reference>
<dbReference type="InterPro" id="IPR003731">
    <property type="entry name" value="Di-Nase_FeMo-co_biosynth"/>
</dbReference>
<dbReference type="eggNOG" id="COG1433">
    <property type="taxonomic scope" value="Bacteria"/>
</dbReference>
<feature type="region of interest" description="Disordered" evidence="2">
    <location>
        <begin position="223"/>
        <end position="256"/>
    </location>
</feature>
<feature type="domain" description="Dinitrogenase iron-molybdenum cofactor biosynthesis" evidence="3">
    <location>
        <begin position="118"/>
        <end position="206"/>
    </location>
</feature>
<comment type="similarity">
    <text evidence="1">Belongs to the UPF0251 family.</text>
</comment>
<dbReference type="EMBL" id="AEQN01000033">
    <property type="protein sequence ID" value="EFV00539.1"/>
    <property type="molecule type" value="Genomic_DNA"/>
</dbReference>
<evidence type="ECO:0000259" key="3">
    <source>
        <dbReference type="Pfam" id="PF02579"/>
    </source>
</evidence>
<dbReference type="Proteomes" id="UP000004754">
    <property type="component" value="Unassembled WGS sequence"/>
</dbReference>
<accession>E6MK20</accession>
<organism evidence="4 5">
    <name type="scientific">Pseudoramibacter alactolyticus ATCC 23263</name>
    <dbReference type="NCBI Taxonomy" id="887929"/>
    <lineage>
        <taxon>Bacteria</taxon>
        <taxon>Bacillati</taxon>
        <taxon>Bacillota</taxon>
        <taxon>Clostridia</taxon>
        <taxon>Eubacteriales</taxon>
        <taxon>Eubacteriaceae</taxon>
        <taxon>Pseudoramibacter</taxon>
    </lineage>
</organism>
<dbReference type="Pfam" id="PF02001">
    <property type="entry name" value="DUF134"/>
    <property type="match status" value="1"/>
</dbReference>
<evidence type="ECO:0000313" key="5">
    <source>
        <dbReference type="Proteomes" id="UP000004754"/>
    </source>
</evidence>
<evidence type="ECO:0000256" key="2">
    <source>
        <dbReference type="SAM" id="MobiDB-lite"/>
    </source>
</evidence>
<name>E6MK20_9FIRM</name>
<proteinExistence type="inferred from homology"/>
<comment type="caution">
    <text evidence="4">The sequence shown here is derived from an EMBL/GenBank/DDBJ whole genome shotgun (WGS) entry which is preliminary data.</text>
</comment>
<sequence>MARPCKKRRIGGTPGCRRFGPGRGGCPAESAVTLSVEEYETLRRIDYEGLSQADCAAVMAAGRTTVQAIYRSARKKLATALVEARPLIIGGGDYILTSVAAPISKGENMEQRIAVTYDDGQIFQHFGHTSQFKIYDIQDGAVAETAVVDTNGQGHGALGGFLKNADVDALICGGIGGGARMALADAGVALYAGVSGEADAAVAALLAGTAAYQTEANCDHHGEGHHCGHHHRHGEGHPHDGQHHCGHAGAHRETQA</sequence>
<evidence type="ECO:0000256" key="1">
    <source>
        <dbReference type="ARBA" id="ARBA00009350"/>
    </source>
</evidence>
<dbReference type="HOGENOM" id="CLU_071826_1_0_9"/>
<dbReference type="STRING" id="887929.HMP0721_2356"/>
<gene>
    <name evidence="4" type="ORF">HMP0721_2356</name>
</gene>
<dbReference type="RefSeq" id="WP_006599777.1">
    <property type="nucleotide sequence ID" value="NZ_GL622359.1"/>
</dbReference>
<protein>
    <submittedName>
        <fullName evidence="4">Dinitrogenase iron-molybdenum cofactor</fullName>
    </submittedName>
</protein>
<dbReference type="Pfam" id="PF02579">
    <property type="entry name" value="Nitro_FeMo-Co"/>
    <property type="match status" value="1"/>
</dbReference>
<keyword evidence="5" id="KW-1185">Reference proteome</keyword>
<dbReference type="OrthoDB" id="280278at2"/>
<dbReference type="SUPFAM" id="SSF53146">
    <property type="entry name" value="Nitrogenase accessory factor-like"/>
    <property type="match status" value="1"/>
</dbReference>
<dbReference type="eggNOG" id="COG1342">
    <property type="taxonomic scope" value="Bacteria"/>
</dbReference>
<dbReference type="SUPFAM" id="SSF88659">
    <property type="entry name" value="Sigma3 and sigma4 domains of RNA polymerase sigma factors"/>
    <property type="match status" value="1"/>
</dbReference>
<dbReference type="InterPro" id="IPR002852">
    <property type="entry name" value="UPF0251"/>
</dbReference>
<dbReference type="InterPro" id="IPR013324">
    <property type="entry name" value="RNA_pol_sigma_r3/r4-like"/>
</dbReference>
<dbReference type="PANTHER" id="PTHR37478">
    <property type="match status" value="1"/>
</dbReference>
<dbReference type="PANTHER" id="PTHR37478:SF2">
    <property type="entry name" value="UPF0251 PROTEIN TK0562"/>
    <property type="match status" value="1"/>
</dbReference>
<evidence type="ECO:0000313" key="4">
    <source>
        <dbReference type="EMBL" id="EFV00539.1"/>
    </source>
</evidence>